<proteinExistence type="predicted"/>
<protein>
    <submittedName>
        <fullName evidence="3">Uncharacterized protein</fullName>
    </submittedName>
</protein>
<feature type="non-terminal residue" evidence="3">
    <location>
        <position position="124"/>
    </location>
</feature>
<feature type="region of interest" description="Disordered" evidence="1">
    <location>
        <begin position="39"/>
        <end position="72"/>
    </location>
</feature>
<comment type="caution">
    <text evidence="3">The sequence shown here is derived from an EMBL/GenBank/DDBJ whole genome shotgun (WGS) entry which is preliminary data.</text>
</comment>
<feature type="chain" id="PRO_5018275534" evidence="2">
    <location>
        <begin position="27"/>
        <end position="124"/>
    </location>
</feature>
<evidence type="ECO:0000313" key="3">
    <source>
        <dbReference type="EMBL" id="RMX54386.1"/>
    </source>
</evidence>
<dbReference type="Proteomes" id="UP000275408">
    <property type="component" value="Unassembled WGS sequence"/>
</dbReference>
<reference evidence="3 4" key="1">
    <citation type="journal article" date="2018" name="Sci. Rep.">
        <title>Comparative analysis of the Pocillopora damicornis genome highlights role of immune system in coral evolution.</title>
        <authorList>
            <person name="Cunning R."/>
            <person name="Bay R.A."/>
            <person name="Gillette P."/>
            <person name="Baker A.C."/>
            <person name="Traylor-Knowles N."/>
        </authorList>
    </citation>
    <scope>NUCLEOTIDE SEQUENCE [LARGE SCALE GENOMIC DNA]</scope>
    <source>
        <strain evidence="3">RSMAS</strain>
        <tissue evidence="3">Whole animal</tissue>
    </source>
</reference>
<feature type="compositionally biased region" description="Basic residues" evidence="1">
    <location>
        <begin position="47"/>
        <end position="72"/>
    </location>
</feature>
<keyword evidence="4" id="KW-1185">Reference proteome</keyword>
<name>A0A3M6UL47_POCDA</name>
<dbReference type="AlphaFoldDB" id="A0A3M6UL47"/>
<sequence length="124" mass="14883">MKTFTLLVILTTLTLILLSFPEESHGVVFVLTNGRVRKVQKREQERKKKRRKARLRNKNRRKRKRQENKRKLKEMRRWLTRFSKKSKSFDVGDRGVCMLVLNYSVRKLINVDIWAPPRAGPNHK</sequence>
<keyword evidence="2" id="KW-0732">Signal</keyword>
<dbReference type="EMBL" id="RCHS01001270">
    <property type="protein sequence ID" value="RMX54386.1"/>
    <property type="molecule type" value="Genomic_DNA"/>
</dbReference>
<accession>A0A3M6UL47</accession>
<evidence type="ECO:0000256" key="2">
    <source>
        <dbReference type="SAM" id="SignalP"/>
    </source>
</evidence>
<organism evidence="3 4">
    <name type="scientific">Pocillopora damicornis</name>
    <name type="common">Cauliflower coral</name>
    <name type="synonym">Millepora damicornis</name>
    <dbReference type="NCBI Taxonomy" id="46731"/>
    <lineage>
        <taxon>Eukaryota</taxon>
        <taxon>Metazoa</taxon>
        <taxon>Cnidaria</taxon>
        <taxon>Anthozoa</taxon>
        <taxon>Hexacorallia</taxon>
        <taxon>Scleractinia</taxon>
        <taxon>Astrocoeniina</taxon>
        <taxon>Pocilloporidae</taxon>
        <taxon>Pocillopora</taxon>
    </lineage>
</organism>
<evidence type="ECO:0000256" key="1">
    <source>
        <dbReference type="SAM" id="MobiDB-lite"/>
    </source>
</evidence>
<gene>
    <name evidence="3" type="ORF">pdam_00013888</name>
</gene>
<evidence type="ECO:0000313" key="4">
    <source>
        <dbReference type="Proteomes" id="UP000275408"/>
    </source>
</evidence>
<feature type="signal peptide" evidence="2">
    <location>
        <begin position="1"/>
        <end position="26"/>
    </location>
</feature>